<dbReference type="InterPro" id="IPR036388">
    <property type="entry name" value="WH-like_DNA-bd_sf"/>
</dbReference>
<dbReference type="SUPFAM" id="SSF53271">
    <property type="entry name" value="PRTase-like"/>
    <property type="match status" value="1"/>
</dbReference>
<sequence length="274" mass="30497">MKYRRSGRLVDMTQYLLAHPHQLIPLTFFSERYQSAKSSISEDLGIVNEILRSRRLGSVETSAGASGGVTFIPTVDMKAAEHLIDELCDKLEDPDRLLPGGYLYMMDIIGDPALTQELGRIFASYYRRDKVDAVMTMATKGIPLAYSVAAHLHVPVSIVRHEQRITEGSIVSINYVSGSKKTIQTMSLARRSLKPHSNVLIIDDFMKAGGTIRGMKDLVQEFQSTVAGVGVLTEAVHEEEKLVSDYTSLTKLSHVDVKNKKIQVERGNIFQQNT</sequence>
<dbReference type="InterPro" id="IPR036390">
    <property type="entry name" value="WH_DNA-bd_sf"/>
</dbReference>
<keyword evidence="4" id="KW-0804">Transcription</keyword>
<dbReference type="CDD" id="cd06223">
    <property type="entry name" value="PRTases_typeI"/>
    <property type="match status" value="1"/>
</dbReference>
<evidence type="ECO:0000256" key="4">
    <source>
        <dbReference type="ARBA" id="ARBA00023163"/>
    </source>
</evidence>
<evidence type="ECO:0000313" key="8">
    <source>
        <dbReference type="EMBL" id="SES40732.1"/>
    </source>
</evidence>
<dbReference type="AlphaFoldDB" id="A0A1H9X3H4"/>
<evidence type="ECO:0000259" key="7">
    <source>
        <dbReference type="Pfam" id="PF09182"/>
    </source>
</evidence>
<dbReference type="InterPro" id="IPR010078">
    <property type="entry name" value="PurR_Bsub"/>
</dbReference>
<dbReference type="InterPro" id="IPR000836">
    <property type="entry name" value="PRTase_dom"/>
</dbReference>
<keyword evidence="2" id="KW-0805">Transcription regulation</keyword>
<dbReference type="GO" id="GO:0045982">
    <property type="term" value="P:negative regulation of purine nucleobase metabolic process"/>
    <property type="evidence" value="ECO:0007669"/>
    <property type="project" value="InterPro"/>
</dbReference>
<feature type="domain" description="Bacterial purine repressor N-terminal" evidence="7">
    <location>
        <begin position="4"/>
        <end position="73"/>
    </location>
</feature>
<evidence type="ECO:0000256" key="2">
    <source>
        <dbReference type="ARBA" id="ARBA00023015"/>
    </source>
</evidence>
<evidence type="ECO:0000256" key="5">
    <source>
        <dbReference type="ARBA" id="ARBA00049656"/>
    </source>
</evidence>
<name>A0A1H9X3H4_9BACI</name>
<dbReference type="Proteomes" id="UP000198571">
    <property type="component" value="Unassembled WGS sequence"/>
</dbReference>
<evidence type="ECO:0000259" key="6">
    <source>
        <dbReference type="Pfam" id="PF00156"/>
    </source>
</evidence>
<evidence type="ECO:0000313" key="9">
    <source>
        <dbReference type="Proteomes" id="UP000198571"/>
    </source>
</evidence>
<dbReference type="OrthoDB" id="4213751at2"/>
<dbReference type="InterPro" id="IPR015265">
    <property type="entry name" value="PuR_N"/>
</dbReference>
<evidence type="ECO:0000256" key="1">
    <source>
        <dbReference type="ARBA" id="ARBA00011738"/>
    </source>
</evidence>
<dbReference type="InterPro" id="IPR050118">
    <property type="entry name" value="Pur/Pyrimidine_PRTase"/>
</dbReference>
<dbReference type="NCBIfam" id="TIGR01743">
    <property type="entry name" value="purR_Bsub"/>
    <property type="match status" value="1"/>
</dbReference>
<comment type="similarity">
    <text evidence="5">Belongs to the purine/pyrimidine phosphoribosyltransferase family. PurR subfamily.</text>
</comment>
<comment type="subunit">
    <text evidence="1">Homodimer.</text>
</comment>
<keyword evidence="3" id="KW-0238">DNA-binding</keyword>
<evidence type="ECO:0000256" key="3">
    <source>
        <dbReference type="ARBA" id="ARBA00023125"/>
    </source>
</evidence>
<dbReference type="Pfam" id="PF00156">
    <property type="entry name" value="Pribosyltran"/>
    <property type="match status" value="1"/>
</dbReference>
<dbReference type="PANTHER" id="PTHR43864:SF2">
    <property type="entry name" value="PUR OPERON REPRESSOR"/>
    <property type="match status" value="1"/>
</dbReference>
<dbReference type="STRING" id="1601833.SAMN05518684_12423"/>
<dbReference type="GO" id="GO:0003677">
    <property type="term" value="F:DNA binding"/>
    <property type="evidence" value="ECO:0007669"/>
    <property type="project" value="UniProtKB-KW"/>
</dbReference>
<organism evidence="8 9">
    <name type="scientific">Salipaludibacillus aurantiacus</name>
    <dbReference type="NCBI Taxonomy" id="1601833"/>
    <lineage>
        <taxon>Bacteria</taxon>
        <taxon>Bacillati</taxon>
        <taxon>Bacillota</taxon>
        <taxon>Bacilli</taxon>
        <taxon>Bacillales</taxon>
        <taxon>Bacillaceae</taxon>
    </lineage>
</organism>
<accession>A0A1H9X3H4</accession>
<dbReference type="PANTHER" id="PTHR43864">
    <property type="entry name" value="HYPOXANTHINE/GUANINE PHOSPHORIBOSYLTRANSFERASE"/>
    <property type="match status" value="1"/>
</dbReference>
<keyword evidence="9" id="KW-1185">Reference proteome</keyword>
<protein>
    <submittedName>
        <fullName evidence="8">Purine operon repressor</fullName>
    </submittedName>
</protein>
<dbReference type="EMBL" id="FOGT01000024">
    <property type="protein sequence ID" value="SES40732.1"/>
    <property type="molecule type" value="Genomic_DNA"/>
</dbReference>
<dbReference type="Gene3D" id="3.40.50.2020">
    <property type="match status" value="1"/>
</dbReference>
<dbReference type="InterPro" id="IPR029057">
    <property type="entry name" value="PRTase-like"/>
</dbReference>
<dbReference type="RefSeq" id="WP_093055811.1">
    <property type="nucleotide sequence ID" value="NZ_FOGT01000024.1"/>
</dbReference>
<dbReference type="Pfam" id="PF09182">
    <property type="entry name" value="PuR_N"/>
    <property type="match status" value="1"/>
</dbReference>
<gene>
    <name evidence="8" type="ORF">SAMN05518684_12423</name>
</gene>
<reference evidence="9" key="1">
    <citation type="submission" date="2016-10" db="EMBL/GenBank/DDBJ databases">
        <authorList>
            <person name="Varghese N."/>
            <person name="Submissions S."/>
        </authorList>
    </citation>
    <scope>NUCLEOTIDE SEQUENCE [LARGE SCALE GENOMIC DNA]</scope>
    <source>
        <strain evidence="9">S9</strain>
    </source>
</reference>
<feature type="domain" description="Phosphoribosyltransferase" evidence="6">
    <location>
        <begin position="109"/>
        <end position="260"/>
    </location>
</feature>
<dbReference type="Gene3D" id="1.10.10.10">
    <property type="entry name" value="Winged helix-like DNA-binding domain superfamily/Winged helix DNA-binding domain"/>
    <property type="match status" value="1"/>
</dbReference>
<dbReference type="GO" id="GO:0045892">
    <property type="term" value="P:negative regulation of DNA-templated transcription"/>
    <property type="evidence" value="ECO:0007669"/>
    <property type="project" value="InterPro"/>
</dbReference>
<dbReference type="SUPFAM" id="SSF46785">
    <property type="entry name" value="Winged helix' DNA-binding domain"/>
    <property type="match status" value="1"/>
</dbReference>
<proteinExistence type="inferred from homology"/>